<dbReference type="Gene3D" id="3.40.140.10">
    <property type="entry name" value="Cytidine Deaminase, domain 2"/>
    <property type="match status" value="1"/>
</dbReference>
<dbReference type="PROSITE" id="PS50249">
    <property type="entry name" value="MPN"/>
    <property type="match status" value="1"/>
</dbReference>
<dbReference type="PROSITE" id="PS01302">
    <property type="entry name" value="UPF0758"/>
    <property type="match status" value="1"/>
</dbReference>
<evidence type="ECO:0000259" key="8">
    <source>
        <dbReference type="PROSITE" id="PS50249"/>
    </source>
</evidence>
<comment type="similarity">
    <text evidence="6">Belongs to the UPF0758 family.</text>
</comment>
<keyword evidence="2" id="KW-0479">Metal-binding</keyword>
<gene>
    <name evidence="9" type="ORF">CLV78_104131</name>
</gene>
<dbReference type="InterPro" id="IPR010994">
    <property type="entry name" value="RuvA_2-like"/>
</dbReference>
<sequence>MKNFWTRVTGRAERNAVSAPKFPPAPADAGTAIFPPIPADASTTQPAGFAETGIAPLARPDGPDTRHRAISPPEPAAGGPLIPPHPQGFAEEATARQTVLDLGQVRPATLSPDAMSGLADLDARLPPIGTETRPATEPRYQHNDRLNRDVAAGGGLVAGDDGALRPHYWGHRERLRQRFLSGGHEAMPEYELLEMLLFDAIPRIDVKPLAKRLLATFGDLNGVIAAPEARLMRVEGVVPKVFYQLRLAQAFAHRMARAKVLQRPVLSSWDTLMEYCKTVMAHRETEQFRVLYLDRKNTLVADEAQAEGTVDHVPVYPREIVKRALELNASAVILVHNHPSGDPTPSNEDIVMTDRISDSCRAVGITIHDHVVIGKEEDASFRQMGYLA</sequence>
<dbReference type="GO" id="GO:0006508">
    <property type="term" value="P:proteolysis"/>
    <property type="evidence" value="ECO:0007669"/>
    <property type="project" value="UniProtKB-KW"/>
</dbReference>
<keyword evidence="4" id="KW-0862">Zinc</keyword>
<dbReference type="CDD" id="cd08071">
    <property type="entry name" value="MPN_DUF2466"/>
    <property type="match status" value="1"/>
</dbReference>
<reference evidence="9 10" key="1">
    <citation type="submission" date="2018-03" db="EMBL/GenBank/DDBJ databases">
        <title>Genomic Encyclopedia of Archaeal and Bacterial Type Strains, Phase II (KMG-II): from individual species to whole genera.</title>
        <authorList>
            <person name="Goeker M."/>
        </authorList>
    </citation>
    <scope>NUCLEOTIDE SEQUENCE [LARGE SCALE GENOMIC DNA]</scope>
    <source>
        <strain evidence="9 10">DSM 29328</strain>
    </source>
</reference>
<evidence type="ECO:0000256" key="2">
    <source>
        <dbReference type="ARBA" id="ARBA00022723"/>
    </source>
</evidence>
<organism evidence="9 10">
    <name type="scientific">Aliiruegeria haliotis</name>
    <dbReference type="NCBI Taxonomy" id="1280846"/>
    <lineage>
        <taxon>Bacteria</taxon>
        <taxon>Pseudomonadati</taxon>
        <taxon>Pseudomonadota</taxon>
        <taxon>Alphaproteobacteria</taxon>
        <taxon>Rhodobacterales</taxon>
        <taxon>Roseobacteraceae</taxon>
        <taxon>Aliiruegeria</taxon>
    </lineage>
</organism>
<evidence type="ECO:0000313" key="9">
    <source>
        <dbReference type="EMBL" id="PRY23640.1"/>
    </source>
</evidence>
<keyword evidence="5" id="KW-0482">Metalloprotease</keyword>
<dbReference type="SUPFAM" id="SSF102712">
    <property type="entry name" value="JAB1/MPN domain"/>
    <property type="match status" value="1"/>
</dbReference>
<dbReference type="Proteomes" id="UP000239480">
    <property type="component" value="Unassembled WGS sequence"/>
</dbReference>
<evidence type="ECO:0000313" key="10">
    <source>
        <dbReference type="Proteomes" id="UP000239480"/>
    </source>
</evidence>
<dbReference type="GO" id="GO:0046872">
    <property type="term" value="F:metal ion binding"/>
    <property type="evidence" value="ECO:0007669"/>
    <property type="project" value="UniProtKB-KW"/>
</dbReference>
<dbReference type="NCBIfam" id="NF000642">
    <property type="entry name" value="PRK00024.1"/>
    <property type="match status" value="1"/>
</dbReference>
<dbReference type="PANTHER" id="PTHR30471:SF3">
    <property type="entry name" value="UPF0758 PROTEIN YEES-RELATED"/>
    <property type="match status" value="1"/>
</dbReference>
<dbReference type="AlphaFoldDB" id="A0A2T0RRA8"/>
<evidence type="ECO:0000256" key="4">
    <source>
        <dbReference type="ARBA" id="ARBA00022833"/>
    </source>
</evidence>
<feature type="region of interest" description="Disordered" evidence="7">
    <location>
        <begin position="53"/>
        <end position="80"/>
    </location>
</feature>
<dbReference type="NCBIfam" id="TIGR00608">
    <property type="entry name" value="radc"/>
    <property type="match status" value="1"/>
</dbReference>
<protein>
    <submittedName>
        <fullName evidence="9">DNA repair protein RadC</fullName>
    </submittedName>
</protein>
<dbReference type="EMBL" id="PVTD01000004">
    <property type="protein sequence ID" value="PRY23640.1"/>
    <property type="molecule type" value="Genomic_DNA"/>
</dbReference>
<dbReference type="GO" id="GO:0008237">
    <property type="term" value="F:metallopeptidase activity"/>
    <property type="evidence" value="ECO:0007669"/>
    <property type="project" value="UniProtKB-KW"/>
</dbReference>
<dbReference type="InterPro" id="IPR020891">
    <property type="entry name" value="UPF0758_CS"/>
</dbReference>
<dbReference type="InterPro" id="IPR025657">
    <property type="entry name" value="RadC_JAB"/>
</dbReference>
<evidence type="ECO:0000256" key="1">
    <source>
        <dbReference type="ARBA" id="ARBA00022670"/>
    </source>
</evidence>
<accession>A0A2T0RRA8</accession>
<dbReference type="SUPFAM" id="SSF47781">
    <property type="entry name" value="RuvA domain 2-like"/>
    <property type="match status" value="1"/>
</dbReference>
<dbReference type="InterPro" id="IPR037518">
    <property type="entry name" value="MPN"/>
</dbReference>
<evidence type="ECO:0000256" key="7">
    <source>
        <dbReference type="SAM" id="MobiDB-lite"/>
    </source>
</evidence>
<keyword evidence="10" id="KW-1185">Reference proteome</keyword>
<evidence type="ECO:0000256" key="6">
    <source>
        <dbReference type="RuleBase" id="RU003797"/>
    </source>
</evidence>
<dbReference type="InterPro" id="IPR001405">
    <property type="entry name" value="UPF0758"/>
</dbReference>
<proteinExistence type="inferred from homology"/>
<keyword evidence="3" id="KW-0378">Hydrolase</keyword>
<feature type="domain" description="MPN" evidence="8">
    <location>
        <begin position="265"/>
        <end position="387"/>
    </location>
</feature>
<dbReference type="Pfam" id="PF04002">
    <property type="entry name" value="RadC"/>
    <property type="match status" value="1"/>
</dbReference>
<dbReference type="PANTHER" id="PTHR30471">
    <property type="entry name" value="DNA REPAIR PROTEIN RADC"/>
    <property type="match status" value="1"/>
</dbReference>
<keyword evidence="1" id="KW-0645">Protease</keyword>
<evidence type="ECO:0000256" key="3">
    <source>
        <dbReference type="ARBA" id="ARBA00022801"/>
    </source>
</evidence>
<comment type="caution">
    <text evidence="9">The sequence shown here is derived from an EMBL/GenBank/DDBJ whole genome shotgun (WGS) entry which is preliminary data.</text>
</comment>
<dbReference type="Gene3D" id="1.10.150.20">
    <property type="entry name" value="5' to 3' exonuclease, C-terminal subdomain"/>
    <property type="match status" value="1"/>
</dbReference>
<evidence type="ECO:0000256" key="5">
    <source>
        <dbReference type="ARBA" id="ARBA00023049"/>
    </source>
</evidence>
<name>A0A2T0RRA8_9RHOB</name>